<keyword evidence="2" id="KW-0677">Repeat</keyword>
<keyword evidence="1" id="KW-0732">Signal</keyword>
<dbReference type="InterPro" id="IPR016187">
    <property type="entry name" value="CTDL_fold"/>
</dbReference>
<feature type="non-terminal residue" evidence="7">
    <location>
        <position position="1"/>
    </location>
</feature>
<keyword evidence="4" id="KW-0768">Sushi</keyword>
<dbReference type="PANTHER" id="PTHR45656:SF4">
    <property type="entry name" value="PROTEIN CBR-CLEC-78"/>
    <property type="match status" value="1"/>
</dbReference>
<dbReference type="SUPFAM" id="SSF57535">
    <property type="entry name" value="Complement control module/SCR domain"/>
    <property type="match status" value="3"/>
</dbReference>
<feature type="domain" description="Sushi" evidence="6">
    <location>
        <begin position="97"/>
        <end position="177"/>
    </location>
</feature>
<dbReference type="Proteomes" id="UP000749559">
    <property type="component" value="Unassembled WGS sequence"/>
</dbReference>
<dbReference type="Gene3D" id="2.10.70.10">
    <property type="entry name" value="Complement Module, domain 1"/>
    <property type="match status" value="3"/>
</dbReference>
<sequence>SSCAKDYWGDKPTFYLKCPAGFMIIVTNAILHPERTSKSCDVQNTPDCTHNFTERAAANCEYREVCRIPLHSYIGKNKGSCCEEIWCHEIDYYCIEAKCREPPAPLNGTVVTRTPPKIEGEALNSWDRGGLAMYTCDNNFELVGQDTRTCDRSPTWHLFGEPDVEYKWNVVAPMCNIRRNLCPPTSNKMEVHGHMCYEFFQQQSTTHDQAQTACEVKKGWSIAVVANHQVLNIIRNHLNLQIRSSQKYWVKVHPDFADELDATWCTYAFLRYTSYGVPVAKLGYYEPLKGEYDKCNRTYGYICQYEPIPVAECAALEIPDNGYINASDNRTVGSVATLGCNPGYIDVNGQDTVSRTCLKSGLWSGRSPDCKDFRPVETTTTPIPTTSTTMPLFQPHKGANESSCAKDKYGDKPTVYLYCNHGEMIKVTNATLHPERTSKSCDVENTPDCTHNFTEIAAAYCEYKEICRMPIQMQSYITTNKGNCCEEIWCHEIDYFCVEAMCREPPSPLNGTVVRKTLQPGKNERFNSWDRNGLATYTCDKNFELVGQDIRTCDRSITYHYGPPEFVFKWNGVAPMCNIRRNLCPSTNNKIEVHGHMCYEFFEQQSTTHDQAQTA</sequence>
<dbReference type="InterPro" id="IPR000436">
    <property type="entry name" value="Sushi_SCR_CCP_dom"/>
</dbReference>
<dbReference type="Pfam" id="PF00084">
    <property type="entry name" value="Sushi"/>
    <property type="match status" value="3"/>
</dbReference>
<protein>
    <submittedName>
        <fullName evidence="7">Uncharacterized protein</fullName>
    </submittedName>
</protein>
<feature type="non-terminal residue" evidence="7">
    <location>
        <position position="615"/>
    </location>
</feature>
<dbReference type="PANTHER" id="PTHR45656">
    <property type="entry name" value="PROTEIN CBR-CLEC-78"/>
    <property type="match status" value="1"/>
</dbReference>
<dbReference type="SMART" id="SM00032">
    <property type="entry name" value="CCP"/>
    <property type="match status" value="3"/>
</dbReference>
<comment type="caution">
    <text evidence="4">Lacks conserved residue(s) required for the propagation of feature annotation.</text>
</comment>
<dbReference type="SUPFAM" id="SSF56436">
    <property type="entry name" value="C-type lectin-like"/>
    <property type="match status" value="1"/>
</dbReference>
<dbReference type="EMBL" id="CAIIXF020000012">
    <property type="protein sequence ID" value="CAH1801265.1"/>
    <property type="molecule type" value="Genomic_DNA"/>
</dbReference>
<accession>A0A8S4Q5T5</accession>
<evidence type="ECO:0000256" key="2">
    <source>
        <dbReference type="ARBA" id="ARBA00022737"/>
    </source>
</evidence>
<dbReference type="InterPro" id="IPR051277">
    <property type="entry name" value="SEZ6_CSMD_C4BPB_Regulators"/>
</dbReference>
<evidence type="ECO:0000256" key="4">
    <source>
        <dbReference type="PROSITE-ProRule" id="PRU00302"/>
    </source>
</evidence>
<feature type="domain" description="Sushi" evidence="6">
    <location>
        <begin position="311"/>
        <end position="372"/>
    </location>
</feature>
<evidence type="ECO:0000256" key="3">
    <source>
        <dbReference type="ARBA" id="ARBA00023157"/>
    </source>
</evidence>
<reference evidence="7" key="1">
    <citation type="submission" date="2022-03" db="EMBL/GenBank/DDBJ databases">
        <authorList>
            <person name="Martin C."/>
        </authorList>
    </citation>
    <scope>NUCLEOTIDE SEQUENCE</scope>
</reference>
<proteinExistence type="predicted"/>
<gene>
    <name evidence="7" type="ORF">OFUS_LOCUS25073</name>
</gene>
<evidence type="ECO:0000256" key="1">
    <source>
        <dbReference type="ARBA" id="ARBA00022729"/>
    </source>
</evidence>
<evidence type="ECO:0000313" key="7">
    <source>
        <dbReference type="EMBL" id="CAH1801265.1"/>
    </source>
</evidence>
<organism evidence="7 8">
    <name type="scientific">Owenia fusiformis</name>
    <name type="common">Polychaete worm</name>
    <dbReference type="NCBI Taxonomy" id="6347"/>
    <lineage>
        <taxon>Eukaryota</taxon>
        <taxon>Metazoa</taxon>
        <taxon>Spiralia</taxon>
        <taxon>Lophotrochozoa</taxon>
        <taxon>Annelida</taxon>
        <taxon>Polychaeta</taxon>
        <taxon>Sedentaria</taxon>
        <taxon>Canalipalpata</taxon>
        <taxon>Sabellida</taxon>
        <taxon>Oweniida</taxon>
        <taxon>Oweniidae</taxon>
        <taxon>Owenia</taxon>
    </lineage>
</organism>
<dbReference type="PROSITE" id="PS50923">
    <property type="entry name" value="SUSHI"/>
    <property type="match status" value="2"/>
</dbReference>
<dbReference type="InterPro" id="IPR001304">
    <property type="entry name" value="C-type_lectin-like"/>
</dbReference>
<comment type="caution">
    <text evidence="7">The sequence shown here is derived from an EMBL/GenBank/DDBJ whole genome shotgun (WGS) entry which is preliminary data.</text>
</comment>
<name>A0A8S4Q5T5_OWEFU</name>
<dbReference type="CDD" id="cd00033">
    <property type="entry name" value="CCP"/>
    <property type="match status" value="3"/>
</dbReference>
<keyword evidence="3" id="KW-1015">Disulfide bond</keyword>
<evidence type="ECO:0000259" key="6">
    <source>
        <dbReference type="PROSITE" id="PS50923"/>
    </source>
</evidence>
<dbReference type="PROSITE" id="PS50041">
    <property type="entry name" value="C_TYPE_LECTIN_2"/>
    <property type="match status" value="1"/>
</dbReference>
<dbReference type="InterPro" id="IPR035976">
    <property type="entry name" value="Sushi/SCR/CCP_sf"/>
</dbReference>
<dbReference type="Gene3D" id="3.10.100.10">
    <property type="entry name" value="Mannose-Binding Protein A, subunit A"/>
    <property type="match status" value="1"/>
</dbReference>
<keyword evidence="8" id="KW-1185">Reference proteome</keyword>
<dbReference type="InterPro" id="IPR016186">
    <property type="entry name" value="C-type_lectin-like/link_sf"/>
</dbReference>
<evidence type="ECO:0000313" key="8">
    <source>
        <dbReference type="Proteomes" id="UP000749559"/>
    </source>
</evidence>
<dbReference type="AlphaFoldDB" id="A0A8S4Q5T5"/>
<dbReference type="OrthoDB" id="547680at2759"/>
<evidence type="ECO:0000259" key="5">
    <source>
        <dbReference type="PROSITE" id="PS50041"/>
    </source>
</evidence>
<feature type="domain" description="C-type lectin" evidence="5">
    <location>
        <begin position="192"/>
        <end position="304"/>
    </location>
</feature>